<name>A0A7J6KKC7_PERCH</name>
<protein>
    <submittedName>
        <fullName evidence="2">Uncharacterized protein</fullName>
    </submittedName>
</protein>
<organism evidence="2 3">
    <name type="scientific">Perkinsus chesapeaki</name>
    <name type="common">Clam parasite</name>
    <name type="synonym">Perkinsus andrewsi</name>
    <dbReference type="NCBI Taxonomy" id="330153"/>
    <lineage>
        <taxon>Eukaryota</taxon>
        <taxon>Sar</taxon>
        <taxon>Alveolata</taxon>
        <taxon>Perkinsozoa</taxon>
        <taxon>Perkinsea</taxon>
        <taxon>Perkinsida</taxon>
        <taxon>Perkinsidae</taxon>
        <taxon>Perkinsus</taxon>
    </lineage>
</organism>
<feature type="non-terminal residue" evidence="2">
    <location>
        <position position="210"/>
    </location>
</feature>
<evidence type="ECO:0000313" key="3">
    <source>
        <dbReference type="Proteomes" id="UP000591131"/>
    </source>
</evidence>
<comment type="caution">
    <text evidence="2">The sequence shown here is derived from an EMBL/GenBank/DDBJ whole genome shotgun (WGS) entry which is preliminary data.</text>
</comment>
<reference evidence="2 3" key="1">
    <citation type="submission" date="2020-04" db="EMBL/GenBank/DDBJ databases">
        <title>Perkinsus chesapeaki whole genome sequence.</title>
        <authorList>
            <person name="Bogema D.R."/>
        </authorList>
    </citation>
    <scope>NUCLEOTIDE SEQUENCE [LARGE SCALE GENOMIC DNA]</scope>
    <source>
        <strain evidence="2">ATCC PRA-425</strain>
    </source>
</reference>
<evidence type="ECO:0000256" key="1">
    <source>
        <dbReference type="SAM" id="MobiDB-lite"/>
    </source>
</evidence>
<dbReference type="OrthoDB" id="10458812at2759"/>
<feature type="region of interest" description="Disordered" evidence="1">
    <location>
        <begin position="107"/>
        <end position="159"/>
    </location>
</feature>
<dbReference type="EMBL" id="JAAPAO010002912">
    <property type="protein sequence ID" value="KAF4647021.1"/>
    <property type="molecule type" value="Genomic_DNA"/>
</dbReference>
<dbReference type="Proteomes" id="UP000591131">
    <property type="component" value="Unassembled WGS sequence"/>
</dbReference>
<dbReference type="AlphaFoldDB" id="A0A7J6KKC7"/>
<keyword evidence="3" id="KW-1185">Reference proteome</keyword>
<feature type="non-terminal residue" evidence="2">
    <location>
        <position position="1"/>
    </location>
</feature>
<evidence type="ECO:0000313" key="2">
    <source>
        <dbReference type="EMBL" id="KAF4647021.1"/>
    </source>
</evidence>
<sequence length="210" mass="23022">PSMNCSVTVITDSLINLQRLQWIGIKDREELEPLLHKARKRVMTTSDLTKLLAIRTNLLRASVSVQSIRVLHVPSALNIADAASRCLPEPIGEENLRILESILDSPNPDVRPSYVPQPLTDPEEGPRHEAPPESACLCGSTPAPTAGPLPTPLVDDDNLPTLTAEEVNSGEFEASIEDSVRQDSVHDAIFNYLANHVITPEFGSNRLRKL</sequence>
<proteinExistence type="predicted"/>
<gene>
    <name evidence="2" type="ORF">FOL47_005223</name>
</gene>
<accession>A0A7J6KKC7</accession>